<comment type="caution">
    <text evidence="2">The sequence shown here is derived from an EMBL/GenBank/DDBJ whole genome shotgun (WGS) entry which is preliminary data.</text>
</comment>
<dbReference type="Proteomes" id="UP001251528">
    <property type="component" value="Unassembled WGS sequence"/>
</dbReference>
<dbReference type="EMBL" id="JASWJB010000116">
    <property type="protein sequence ID" value="KAK2596248.1"/>
    <property type="molecule type" value="Genomic_DNA"/>
</dbReference>
<evidence type="ECO:0008006" key="4">
    <source>
        <dbReference type="Google" id="ProtNLM"/>
    </source>
</evidence>
<sequence>MLLTTVISLILGALPSEAVASKCCPGVFKTHEHHARILQNYVDIWAGNLSLIDSTLAPALSLQIDRFPTGSHGSVPLAPTINSSAAFSSFVQSTRSNFDKYGFTVQKWAGEDRHISLRWTMEAVLGDKFKAVPTTLKAGDAVTYNGTEFLTLDPCTGLVVEVDSAQDLITFMYNLGNDINLTPLKKA</sequence>
<keyword evidence="3" id="KW-1185">Reference proteome</keyword>
<organism evidence="2 3">
    <name type="scientific">Conoideocrella luteorostrata</name>
    <dbReference type="NCBI Taxonomy" id="1105319"/>
    <lineage>
        <taxon>Eukaryota</taxon>
        <taxon>Fungi</taxon>
        <taxon>Dikarya</taxon>
        <taxon>Ascomycota</taxon>
        <taxon>Pezizomycotina</taxon>
        <taxon>Sordariomycetes</taxon>
        <taxon>Hypocreomycetidae</taxon>
        <taxon>Hypocreales</taxon>
        <taxon>Clavicipitaceae</taxon>
        <taxon>Conoideocrella</taxon>
    </lineage>
</organism>
<keyword evidence="1" id="KW-0732">Signal</keyword>
<feature type="signal peptide" evidence="1">
    <location>
        <begin position="1"/>
        <end position="20"/>
    </location>
</feature>
<protein>
    <recommendedName>
        <fullName evidence="4">SnoaL-like domain-containing protein</fullName>
    </recommendedName>
</protein>
<dbReference type="AlphaFoldDB" id="A0AAJ0G098"/>
<accession>A0AAJ0G098</accession>
<dbReference type="InterPro" id="IPR032710">
    <property type="entry name" value="NTF2-like_dom_sf"/>
</dbReference>
<evidence type="ECO:0000313" key="3">
    <source>
        <dbReference type="Proteomes" id="UP001251528"/>
    </source>
</evidence>
<gene>
    <name evidence="2" type="ORF">QQS21_006340</name>
</gene>
<feature type="chain" id="PRO_5042486104" description="SnoaL-like domain-containing protein" evidence="1">
    <location>
        <begin position="21"/>
        <end position="187"/>
    </location>
</feature>
<dbReference type="SUPFAM" id="SSF54427">
    <property type="entry name" value="NTF2-like"/>
    <property type="match status" value="1"/>
</dbReference>
<proteinExistence type="predicted"/>
<dbReference type="Gene3D" id="3.10.450.50">
    <property type="match status" value="1"/>
</dbReference>
<evidence type="ECO:0000313" key="2">
    <source>
        <dbReference type="EMBL" id="KAK2596248.1"/>
    </source>
</evidence>
<reference evidence="2" key="1">
    <citation type="submission" date="2023-06" db="EMBL/GenBank/DDBJ databases">
        <title>Conoideocrella luteorostrata (Hypocreales: Clavicipitaceae), a potential biocontrol fungus for elongate hemlock scale in United States Christmas tree production areas.</title>
        <authorList>
            <person name="Barrett H."/>
            <person name="Lovett B."/>
            <person name="Macias A.M."/>
            <person name="Stajich J.E."/>
            <person name="Kasson M.T."/>
        </authorList>
    </citation>
    <scope>NUCLEOTIDE SEQUENCE</scope>
    <source>
        <strain evidence="2">ARSEF 14590</strain>
    </source>
</reference>
<evidence type="ECO:0000256" key="1">
    <source>
        <dbReference type="SAM" id="SignalP"/>
    </source>
</evidence>
<name>A0AAJ0G098_9HYPO</name>